<evidence type="ECO:0000313" key="2">
    <source>
        <dbReference type="Proteomes" id="UP001234495"/>
    </source>
</evidence>
<proteinExistence type="predicted"/>
<keyword evidence="2" id="KW-1185">Reference proteome</keyword>
<feature type="non-terminal residue" evidence="1">
    <location>
        <position position="1"/>
    </location>
</feature>
<dbReference type="Proteomes" id="UP001234495">
    <property type="component" value="Unassembled WGS sequence"/>
</dbReference>
<sequence>LTHYFREVYIEFRRNLEMFAVIVRVQSDCLQYNIKVELGE</sequence>
<dbReference type="EMBL" id="JAUSUD010000045">
    <property type="protein sequence ID" value="MDQ0233534.1"/>
    <property type="molecule type" value="Genomic_DNA"/>
</dbReference>
<organism evidence="1 2">
    <name type="scientific">Metabacillus malikii</name>
    <dbReference type="NCBI Taxonomy" id="1504265"/>
    <lineage>
        <taxon>Bacteria</taxon>
        <taxon>Bacillati</taxon>
        <taxon>Bacillota</taxon>
        <taxon>Bacilli</taxon>
        <taxon>Bacillales</taxon>
        <taxon>Bacillaceae</taxon>
        <taxon>Metabacillus</taxon>
    </lineage>
</organism>
<gene>
    <name evidence="1" type="ORF">J2S19_004881</name>
</gene>
<name>A0ABT9ZMQ3_9BACI</name>
<comment type="caution">
    <text evidence="1">The sequence shown here is derived from an EMBL/GenBank/DDBJ whole genome shotgun (WGS) entry which is preliminary data.</text>
</comment>
<protein>
    <submittedName>
        <fullName evidence="1">Uncharacterized protein</fullName>
    </submittedName>
</protein>
<evidence type="ECO:0000313" key="1">
    <source>
        <dbReference type="EMBL" id="MDQ0233534.1"/>
    </source>
</evidence>
<accession>A0ABT9ZMQ3</accession>
<reference evidence="1 2" key="1">
    <citation type="submission" date="2023-07" db="EMBL/GenBank/DDBJ databases">
        <title>Genomic Encyclopedia of Type Strains, Phase IV (KMG-IV): sequencing the most valuable type-strain genomes for metagenomic binning, comparative biology and taxonomic classification.</title>
        <authorList>
            <person name="Goeker M."/>
        </authorList>
    </citation>
    <scope>NUCLEOTIDE SEQUENCE [LARGE SCALE GENOMIC DNA]</scope>
    <source>
        <strain evidence="1 2">DSM 29005</strain>
    </source>
</reference>